<accession>D4M125</accession>
<evidence type="ECO:0000313" key="2">
    <source>
        <dbReference type="Proteomes" id="UP000008956"/>
    </source>
</evidence>
<dbReference type="RefSeq" id="WP_015527590.1">
    <property type="nucleotide sequence ID" value="NC_021015.1"/>
</dbReference>
<reference evidence="1 2" key="1">
    <citation type="submission" date="2010-03" db="EMBL/GenBank/DDBJ databases">
        <title>The genome sequence of Ruminococcus torques L2-14.</title>
        <authorList>
            <consortium name="metaHIT consortium -- http://www.metahit.eu/"/>
            <person name="Pajon A."/>
            <person name="Turner K."/>
            <person name="Parkhill J."/>
            <person name="Duncan S."/>
            <person name="Flint H."/>
        </authorList>
    </citation>
    <scope>NUCLEOTIDE SEQUENCE [LARGE SCALE GENOMIC DNA]</scope>
    <source>
        <strain evidence="1 2">L2-14</strain>
    </source>
</reference>
<organism evidence="1 2">
    <name type="scientific">[Ruminococcus] torques L2-14</name>
    <dbReference type="NCBI Taxonomy" id="657313"/>
    <lineage>
        <taxon>Bacteria</taxon>
        <taxon>Bacillati</taxon>
        <taxon>Bacillota</taxon>
        <taxon>Clostridia</taxon>
        <taxon>Lachnospirales</taxon>
        <taxon>Lachnospiraceae</taxon>
        <taxon>Mediterraneibacter</taxon>
    </lineage>
</organism>
<dbReference type="HOGENOM" id="CLU_1766674_0_0_9"/>
<reference evidence="1 2" key="2">
    <citation type="submission" date="2010-03" db="EMBL/GenBank/DDBJ databases">
        <authorList>
            <person name="Pajon A."/>
        </authorList>
    </citation>
    <scope>NUCLEOTIDE SEQUENCE [LARGE SCALE GENOMIC DNA]</scope>
    <source>
        <strain evidence="1 2">L2-14</strain>
    </source>
</reference>
<dbReference type="PATRIC" id="fig|657313.3.peg.988"/>
<proteinExistence type="predicted"/>
<dbReference type="Proteomes" id="UP000008956">
    <property type="component" value="Chromosome"/>
</dbReference>
<dbReference type="EMBL" id="FP929055">
    <property type="protein sequence ID" value="CBL24937.1"/>
    <property type="molecule type" value="Genomic_DNA"/>
</dbReference>
<evidence type="ECO:0000313" key="1">
    <source>
        <dbReference type="EMBL" id="CBL24937.1"/>
    </source>
</evidence>
<dbReference type="KEGG" id="rto:RTO_01430"/>
<sequence>MTVKSIQEAWDEVNKIFPYDYEKNETASKNAGYPIYYSTTSDHQNNWISDLGNRLEVNFEDGRSVNVWVNSEEYHHFEVTVSGKSHNFSYVCSTIYEALDAVVDAGITFNFDVDTTELMLKLASMETDKLISFETHRFGVRRKPGEV</sequence>
<dbReference type="AlphaFoldDB" id="D4M125"/>
<gene>
    <name evidence="1" type="ORF">RTO_01430</name>
</gene>
<protein>
    <submittedName>
        <fullName evidence="1">Uncharacterized protein</fullName>
    </submittedName>
</protein>
<name>D4M125_9FIRM</name>